<feature type="region of interest" description="Disordered" evidence="1">
    <location>
        <begin position="212"/>
        <end position="256"/>
    </location>
</feature>
<sequence length="256" mass="26255">MDPLTASLMAIGSGSAAGLRPYFTVLALGIAGLAIPDTAPEMISSAARQIPESITNPWVLAICAVLAIGEAGVDKIPFLNLSMESISVWLRPIFGALVGIGLGANSGVEVAILTGLLGAGSALSVSLGKSSVTAATNVVPEPITQWIRSLIEDFGALILVFAAVLLPVLAAVLGLAAVLIGFFLYRTFRKVYRSMKNRFGSVKEHQAAAQAARQAQAQAGEKNSATQTLRRLAAGADPATSMGADPSQQPPSGTSS</sequence>
<evidence type="ECO:0000313" key="4">
    <source>
        <dbReference type="EMBL" id="PMQ21303.1"/>
    </source>
</evidence>
<dbReference type="RefSeq" id="WP_102597911.1">
    <property type="nucleotide sequence ID" value="NZ_PNQX01000001.1"/>
</dbReference>
<evidence type="ECO:0000313" key="5">
    <source>
        <dbReference type="Proteomes" id="UP000235739"/>
    </source>
</evidence>
<feature type="transmembrane region" description="Helical" evidence="2">
    <location>
        <begin position="156"/>
        <end position="185"/>
    </location>
</feature>
<dbReference type="Pfam" id="PF13548">
    <property type="entry name" value="DUF4126"/>
    <property type="match status" value="1"/>
</dbReference>
<feature type="domain" description="DUF4126" evidence="3">
    <location>
        <begin position="8"/>
        <end position="186"/>
    </location>
</feature>
<dbReference type="Proteomes" id="UP000235739">
    <property type="component" value="Unassembled WGS sequence"/>
</dbReference>
<keyword evidence="2" id="KW-0812">Transmembrane</keyword>
<comment type="caution">
    <text evidence="4">The sequence shown here is derived from an EMBL/GenBank/DDBJ whole genome shotgun (WGS) entry which is preliminary data.</text>
</comment>
<dbReference type="AlphaFoldDB" id="A0A2N7S590"/>
<keyword evidence="2" id="KW-1133">Transmembrane helix</keyword>
<evidence type="ECO:0000256" key="1">
    <source>
        <dbReference type="SAM" id="MobiDB-lite"/>
    </source>
</evidence>
<protein>
    <recommendedName>
        <fullName evidence="3">DUF4126 domain-containing protein</fullName>
    </recommendedName>
</protein>
<reference evidence="4 5" key="1">
    <citation type="journal article" date="2017" name="Elife">
        <title>Extensive horizontal gene transfer in cheese-associated bacteria.</title>
        <authorList>
            <person name="Bonham K.S."/>
            <person name="Wolfe B.E."/>
            <person name="Dutton R.J."/>
        </authorList>
    </citation>
    <scope>NUCLEOTIDE SEQUENCE [LARGE SCALE GENOMIC DNA]</scope>
    <source>
        <strain evidence="4 5">JB182</strain>
    </source>
</reference>
<evidence type="ECO:0000259" key="3">
    <source>
        <dbReference type="Pfam" id="PF13548"/>
    </source>
</evidence>
<feature type="compositionally biased region" description="Polar residues" evidence="1">
    <location>
        <begin position="246"/>
        <end position="256"/>
    </location>
</feature>
<organism evidence="4 5">
    <name type="scientific">Glutamicibacter arilaitensis</name>
    <dbReference type="NCBI Taxonomy" id="256701"/>
    <lineage>
        <taxon>Bacteria</taxon>
        <taxon>Bacillati</taxon>
        <taxon>Actinomycetota</taxon>
        <taxon>Actinomycetes</taxon>
        <taxon>Micrococcales</taxon>
        <taxon>Micrococcaceae</taxon>
        <taxon>Glutamicibacter</taxon>
    </lineage>
</organism>
<name>A0A2N7S590_9MICC</name>
<gene>
    <name evidence="4" type="ORF">CIK84_07035</name>
</gene>
<dbReference type="EMBL" id="PNQX01000001">
    <property type="protein sequence ID" value="PMQ21303.1"/>
    <property type="molecule type" value="Genomic_DNA"/>
</dbReference>
<evidence type="ECO:0000256" key="2">
    <source>
        <dbReference type="SAM" id="Phobius"/>
    </source>
</evidence>
<keyword evidence="2" id="KW-0472">Membrane</keyword>
<dbReference type="InterPro" id="IPR025196">
    <property type="entry name" value="DUF4126"/>
</dbReference>
<accession>A0A2N7S590</accession>
<proteinExistence type="predicted"/>